<dbReference type="InterPro" id="IPR013976">
    <property type="entry name" value="HDOD"/>
</dbReference>
<protein>
    <recommendedName>
        <fullName evidence="1">HDOD domain-containing protein</fullName>
    </recommendedName>
</protein>
<reference evidence="2" key="1">
    <citation type="submission" date="2018-06" db="EMBL/GenBank/DDBJ databases">
        <authorList>
            <person name="Zhirakovskaya E."/>
        </authorList>
    </citation>
    <scope>NUCLEOTIDE SEQUENCE</scope>
</reference>
<dbReference type="EMBL" id="UOFP01000072">
    <property type="protein sequence ID" value="VAW84882.1"/>
    <property type="molecule type" value="Genomic_DNA"/>
</dbReference>
<sequence length="286" mass="31950">MAIYDIDSLISRTTALATPPTTYYQLNSAINNPATSLKDIGDIINQDVSLTAQLLRIANSVFFNFPAQITTVEQAITIVGIQQLRELALACTVLNAFPSIPDSQININHFWQHSLGVGVASRVIAGIRKESNVERYYVLGLLHDLGRIVMCLGDPAASYELLQQAHQSRQLLHHLELERWQIDHGEIGAAFLKNWNLPASIYQPIRDHHHPEKAEEYQDECAIIHVADIIVHALEMGGSGEKRIAPLSDTAWQRLGISPEQLPAIAEEINIQYNKSIELFKSNLHQ</sequence>
<dbReference type="PROSITE" id="PS51833">
    <property type="entry name" value="HDOD"/>
    <property type="match status" value="1"/>
</dbReference>
<proteinExistence type="predicted"/>
<dbReference type="SMART" id="SM00471">
    <property type="entry name" value="HDc"/>
    <property type="match status" value="1"/>
</dbReference>
<accession>A0A3B0ZBI2</accession>
<organism evidence="2">
    <name type="scientific">hydrothermal vent metagenome</name>
    <dbReference type="NCBI Taxonomy" id="652676"/>
    <lineage>
        <taxon>unclassified sequences</taxon>
        <taxon>metagenomes</taxon>
        <taxon>ecological metagenomes</taxon>
    </lineage>
</organism>
<dbReference type="AlphaFoldDB" id="A0A3B0ZBI2"/>
<name>A0A3B0ZBI2_9ZZZZ</name>
<evidence type="ECO:0000313" key="2">
    <source>
        <dbReference type="EMBL" id="VAW84882.1"/>
    </source>
</evidence>
<feature type="domain" description="HDOD" evidence="1">
    <location>
        <begin position="16"/>
        <end position="211"/>
    </location>
</feature>
<dbReference type="Gene3D" id="1.10.3210.10">
    <property type="entry name" value="Hypothetical protein af1432"/>
    <property type="match status" value="1"/>
</dbReference>
<dbReference type="PANTHER" id="PTHR33525">
    <property type="match status" value="1"/>
</dbReference>
<dbReference type="Pfam" id="PF08668">
    <property type="entry name" value="HDOD"/>
    <property type="match status" value="1"/>
</dbReference>
<dbReference type="SUPFAM" id="SSF109604">
    <property type="entry name" value="HD-domain/PDEase-like"/>
    <property type="match status" value="1"/>
</dbReference>
<dbReference type="InterPro" id="IPR052340">
    <property type="entry name" value="RNase_Y/CdgJ"/>
</dbReference>
<gene>
    <name evidence="2" type="ORF">MNBD_GAMMA18-734</name>
</gene>
<evidence type="ECO:0000259" key="1">
    <source>
        <dbReference type="PROSITE" id="PS51833"/>
    </source>
</evidence>
<dbReference type="InterPro" id="IPR003607">
    <property type="entry name" value="HD/PDEase_dom"/>
</dbReference>
<dbReference type="CDD" id="cd00077">
    <property type="entry name" value="HDc"/>
    <property type="match status" value="1"/>
</dbReference>
<dbReference type="PANTHER" id="PTHR33525:SF3">
    <property type="entry name" value="RIBONUCLEASE Y"/>
    <property type="match status" value="1"/>
</dbReference>